<dbReference type="PIRSF" id="PIRSF035905">
    <property type="entry name" value="UCP035905_mp"/>
    <property type="match status" value="1"/>
</dbReference>
<keyword evidence="2" id="KW-1133">Transmembrane helix</keyword>
<feature type="region of interest" description="Disordered" evidence="1">
    <location>
        <begin position="100"/>
        <end position="139"/>
    </location>
</feature>
<feature type="transmembrane region" description="Helical" evidence="2">
    <location>
        <begin position="846"/>
        <end position="865"/>
    </location>
</feature>
<gene>
    <name evidence="3" type="ORF">A8950_0575</name>
</gene>
<feature type="transmembrane region" description="Helical" evidence="2">
    <location>
        <begin position="705"/>
        <end position="725"/>
    </location>
</feature>
<organism evidence="3 4">
    <name type="scientific">Dongia mobilis</name>
    <dbReference type="NCBI Taxonomy" id="578943"/>
    <lineage>
        <taxon>Bacteria</taxon>
        <taxon>Pseudomonadati</taxon>
        <taxon>Pseudomonadota</taxon>
        <taxon>Alphaproteobacteria</taxon>
        <taxon>Rhodospirillales</taxon>
        <taxon>Dongiaceae</taxon>
        <taxon>Dongia</taxon>
    </lineage>
</organism>
<feature type="transmembrane region" description="Helical" evidence="2">
    <location>
        <begin position="770"/>
        <end position="792"/>
    </location>
</feature>
<feature type="transmembrane region" description="Helical" evidence="2">
    <location>
        <begin position="353"/>
        <end position="370"/>
    </location>
</feature>
<feature type="transmembrane region" description="Helical" evidence="2">
    <location>
        <begin position="872"/>
        <end position="892"/>
    </location>
</feature>
<feature type="transmembrane region" description="Helical" evidence="2">
    <location>
        <begin position="473"/>
        <end position="494"/>
    </location>
</feature>
<feature type="transmembrane region" description="Helical" evidence="2">
    <location>
        <begin position="612"/>
        <end position="631"/>
    </location>
</feature>
<feature type="transmembrane region" description="Helical" evidence="2">
    <location>
        <begin position="196"/>
        <end position="215"/>
    </location>
</feature>
<dbReference type="RefSeq" id="WP_133612094.1">
    <property type="nucleotide sequence ID" value="NZ_SNYW01000006.1"/>
</dbReference>
<feature type="transmembrane region" description="Helical" evidence="2">
    <location>
        <begin position="252"/>
        <end position="270"/>
    </location>
</feature>
<feature type="transmembrane region" description="Helical" evidence="2">
    <location>
        <begin position="436"/>
        <end position="453"/>
    </location>
</feature>
<dbReference type="PANTHER" id="PTHR38434">
    <property type="entry name" value="BLL2549 PROTEIN"/>
    <property type="match status" value="1"/>
</dbReference>
<dbReference type="AlphaFoldDB" id="A0A4R6WUF5"/>
<reference evidence="3 4" key="1">
    <citation type="submission" date="2019-03" db="EMBL/GenBank/DDBJ databases">
        <title>Genomic Encyclopedia of Type Strains, Phase III (KMG-III): the genomes of soil and plant-associated and newly described type strains.</title>
        <authorList>
            <person name="Whitman W."/>
        </authorList>
    </citation>
    <scope>NUCLEOTIDE SEQUENCE [LARGE SCALE GENOMIC DNA]</scope>
    <source>
        <strain evidence="3 4">CGMCC 1.7660</strain>
    </source>
</reference>
<name>A0A4R6WUF5_9PROT</name>
<dbReference type="PANTHER" id="PTHR38434:SF1">
    <property type="entry name" value="BLL2549 PROTEIN"/>
    <property type="match status" value="1"/>
</dbReference>
<dbReference type="InterPro" id="IPR014600">
    <property type="entry name" value="UCP035905_mem"/>
</dbReference>
<feature type="transmembrane region" description="Helical" evidence="2">
    <location>
        <begin position="674"/>
        <end position="693"/>
    </location>
</feature>
<feature type="transmembrane region" description="Helical" evidence="2">
    <location>
        <begin position="21"/>
        <end position="44"/>
    </location>
</feature>
<feature type="transmembrane region" description="Helical" evidence="2">
    <location>
        <begin position="557"/>
        <end position="576"/>
    </location>
</feature>
<keyword evidence="2" id="KW-0812">Transmembrane</keyword>
<evidence type="ECO:0000313" key="4">
    <source>
        <dbReference type="Proteomes" id="UP000295783"/>
    </source>
</evidence>
<proteinExistence type="predicted"/>
<feature type="transmembrane region" description="Helical" evidence="2">
    <location>
        <begin position="898"/>
        <end position="918"/>
    </location>
</feature>
<feature type="transmembrane region" description="Helical" evidence="2">
    <location>
        <begin position="526"/>
        <end position="545"/>
    </location>
</feature>
<feature type="transmembrane region" description="Helical" evidence="2">
    <location>
        <begin position="298"/>
        <end position="316"/>
    </location>
</feature>
<feature type="transmembrane region" description="Helical" evidence="2">
    <location>
        <begin position="406"/>
        <end position="424"/>
    </location>
</feature>
<feature type="transmembrane region" description="Helical" evidence="2">
    <location>
        <begin position="167"/>
        <end position="184"/>
    </location>
</feature>
<evidence type="ECO:0000256" key="2">
    <source>
        <dbReference type="SAM" id="Phobius"/>
    </source>
</evidence>
<accession>A0A4R6WUF5</accession>
<feature type="transmembrane region" description="Helical" evidence="2">
    <location>
        <begin position="643"/>
        <end position="662"/>
    </location>
</feature>
<evidence type="ECO:0000256" key="1">
    <source>
        <dbReference type="SAM" id="MobiDB-lite"/>
    </source>
</evidence>
<feature type="transmembrane region" description="Helical" evidence="2">
    <location>
        <begin position="804"/>
        <end position="826"/>
    </location>
</feature>
<keyword evidence="4" id="KW-1185">Reference proteome</keyword>
<dbReference type="Pfam" id="PF10101">
    <property type="entry name" value="DUF2339"/>
    <property type="match status" value="2"/>
</dbReference>
<feature type="transmembrane region" description="Helical" evidence="2">
    <location>
        <begin position="227"/>
        <end position="246"/>
    </location>
</feature>
<protein>
    <submittedName>
        <fullName evidence="3">Putative membrane protein</fullName>
    </submittedName>
</protein>
<comment type="caution">
    <text evidence="3">The sequence shown here is derived from an EMBL/GenBank/DDBJ whole genome shotgun (WGS) entry which is preliminary data.</text>
</comment>
<dbReference type="InterPro" id="IPR019286">
    <property type="entry name" value="DUF2339_TM"/>
</dbReference>
<dbReference type="Proteomes" id="UP000295783">
    <property type="component" value="Unassembled WGS sequence"/>
</dbReference>
<feature type="transmembrane region" description="Helical" evidence="2">
    <location>
        <begin position="321"/>
        <end position="341"/>
    </location>
</feature>
<feature type="transmembrane region" description="Helical" evidence="2">
    <location>
        <begin position="582"/>
        <end position="600"/>
    </location>
</feature>
<feature type="transmembrane region" description="Helical" evidence="2">
    <location>
        <begin position="732"/>
        <end position="750"/>
    </location>
</feature>
<feature type="transmembrane region" description="Helical" evidence="2">
    <location>
        <begin position="501"/>
        <end position="520"/>
    </location>
</feature>
<dbReference type="EMBL" id="SNYW01000006">
    <property type="protein sequence ID" value="TDQ84029.1"/>
    <property type="molecule type" value="Genomic_DNA"/>
</dbReference>
<dbReference type="OrthoDB" id="5422830at2"/>
<feature type="transmembrane region" description="Helical" evidence="2">
    <location>
        <begin position="275"/>
        <end position="292"/>
    </location>
</feature>
<keyword evidence="2" id="KW-0472">Membrane</keyword>
<sequence>MSYGNPGQADRRRIMDEFFEVIGILIAFFAGIFLMLVMPVMAIINWRRVTGLKGEVLALRQQIANLRNAPGQEAATAPADAAAVAAEPAATMAAEATVPASAAGETTVSDAAPEREAVSLPEPEPVPEPVSEETVPEPTNAEPAIGAVAAAPSAPGRDLEGRLGGRVYGWLGGIALALAGIFLVKHSIEQGWLSPGVRVGLGILFGFVLLGVAQWMRRQSNNLTQALSAASVAVFYAAIFAGVALYDLIPPLLAFAVLAALTFAALALALRDGPFVGVVAFAGGFLTPFIVSTGSGNWPILFVYLFLLQLGALVLLKRRGWWYQAAIANGGGLLWGLLAIFDYSWGGSAFGTWSLPLFLIATSAAAIWAMQSLGGVARSQAMIWTTRTTSIAAMAVMALWLNAAGYALTDWFFALALALGHLVVARRWTGEDVPAYVANGILVLAYALWWPFAWLPAGDFIPDSPVLDRTGEMIGVGLIHGGAMLMGGWYFIFGAARPTRWAMLSALGAAFVFGAAYWQLRETSLVVSWPIVAVLLAAIHFGLAQRLDALRRAEPRYVDAFAVHCLAVSGFIALAIPMQLEATWTAIAWSLQLPIIAWVANRLDIAWLRRAIWVGIGLIVCGILWSGQIWSIRTAGDTLIFNWLLYGLGIPLLGFVVTAWQLTHTPEQKLRKALQAGAAILGFLLIALEVEHFCYNIDVRDPAYLAHGLQAVVWLVAAHLLLIIGDRRQAPVLHRAGITMAAIAALWLLVNPLFLEMPLFAPIHVGETPLLNRIGLIYGLSALLMLGLARALQQRPNLGKAASLGYPAAGGFGLFLGFVCISLWVRQMAHGGEISLMFRPVTDAELYGYSAAWTLYGIALLGLGVRLRVQALRYASAGMVLLTVLKVGLIDASDLTGLYRVASFLGLGVALIGIGLFYQRVVFRRRDAV</sequence>
<evidence type="ECO:0000313" key="3">
    <source>
        <dbReference type="EMBL" id="TDQ84029.1"/>
    </source>
</evidence>